<protein>
    <recommendedName>
        <fullName evidence="8">Vesicle transport protein</fullName>
    </recommendedName>
</protein>
<evidence type="ECO:0000256" key="5">
    <source>
        <dbReference type="ARBA" id="ARBA00022989"/>
    </source>
</evidence>
<comment type="function">
    <text evidence="8">May be involved in fusion of retrograde transport vesicles derived from an endocytic compartment with the Golgi complex.</text>
</comment>
<comment type="similarity">
    <text evidence="7 8">Belongs to the SFT2 family.</text>
</comment>
<dbReference type="GO" id="GO:0016192">
    <property type="term" value="P:vesicle-mediated transport"/>
    <property type="evidence" value="ECO:0007669"/>
    <property type="project" value="InterPro"/>
</dbReference>
<dbReference type="OrthoDB" id="660759at2759"/>
<evidence type="ECO:0000256" key="8">
    <source>
        <dbReference type="RuleBase" id="RU363111"/>
    </source>
</evidence>
<dbReference type="GO" id="GO:0012505">
    <property type="term" value="C:endomembrane system"/>
    <property type="evidence" value="ECO:0007669"/>
    <property type="project" value="UniProtKB-ARBA"/>
</dbReference>
<dbReference type="PANTHER" id="PTHR23137:SF36">
    <property type="entry name" value="VESICLE TRANSPORT PROTEIN SFT2C"/>
    <property type="match status" value="1"/>
</dbReference>
<dbReference type="Proteomes" id="UP000664859">
    <property type="component" value="Unassembled WGS sequence"/>
</dbReference>
<reference evidence="9" key="1">
    <citation type="submission" date="2021-02" db="EMBL/GenBank/DDBJ databases">
        <title>First Annotated Genome of the Yellow-green Alga Tribonema minus.</title>
        <authorList>
            <person name="Mahan K.M."/>
        </authorList>
    </citation>
    <scope>NUCLEOTIDE SEQUENCE</scope>
    <source>
        <strain evidence="9">UTEX B ZZ1240</strain>
    </source>
</reference>
<keyword evidence="5 8" id="KW-1133">Transmembrane helix</keyword>
<feature type="transmembrane region" description="Helical" evidence="8">
    <location>
        <begin position="121"/>
        <end position="140"/>
    </location>
</feature>
<dbReference type="EMBL" id="JAFCMP010000038">
    <property type="protein sequence ID" value="KAG5190142.1"/>
    <property type="molecule type" value="Genomic_DNA"/>
</dbReference>
<evidence type="ECO:0000313" key="9">
    <source>
        <dbReference type="EMBL" id="KAG5190142.1"/>
    </source>
</evidence>
<keyword evidence="4 8" id="KW-0653">Protein transport</keyword>
<feature type="transmembrane region" description="Helical" evidence="8">
    <location>
        <begin position="161"/>
        <end position="187"/>
    </location>
</feature>
<evidence type="ECO:0000256" key="7">
    <source>
        <dbReference type="ARBA" id="ARBA00025800"/>
    </source>
</evidence>
<evidence type="ECO:0000256" key="3">
    <source>
        <dbReference type="ARBA" id="ARBA00022692"/>
    </source>
</evidence>
<evidence type="ECO:0000256" key="4">
    <source>
        <dbReference type="ARBA" id="ARBA00022927"/>
    </source>
</evidence>
<dbReference type="AlphaFoldDB" id="A0A835Z9B9"/>
<organism evidence="9 10">
    <name type="scientific">Tribonema minus</name>
    <dbReference type="NCBI Taxonomy" id="303371"/>
    <lineage>
        <taxon>Eukaryota</taxon>
        <taxon>Sar</taxon>
        <taxon>Stramenopiles</taxon>
        <taxon>Ochrophyta</taxon>
        <taxon>PX clade</taxon>
        <taxon>Xanthophyceae</taxon>
        <taxon>Tribonematales</taxon>
        <taxon>Tribonemataceae</taxon>
        <taxon>Tribonema</taxon>
    </lineage>
</organism>
<keyword evidence="3 8" id="KW-0812">Transmembrane</keyword>
<dbReference type="GO" id="GO:0016020">
    <property type="term" value="C:membrane"/>
    <property type="evidence" value="ECO:0007669"/>
    <property type="project" value="UniProtKB-SubCell"/>
</dbReference>
<dbReference type="InterPro" id="IPR007305">
    <property type="entry name" value="Vesicle_transpt_Got1/SFT2"/>
</dbReference>
<comment type="caution">
    <text evidence="9">The sequence shown here is derived from an EMBL/GenBank/DDBJ whole genome shotgun (WGS) entry which is preliminary data.</text>
</comment>
<dbReference type="GO" id="GO:0015031">
    <property type="term" value="P:protein transport"/>
    <property type="evidence" value="ECO:0007669"/>
    <property type="project" value="UniProtKB-KW"/>
</dbReference>
<accession>A0A835Z9B9</accession>
<sequence length="239" mass="25963">MNMPRGQNTGVGFGDWFEQHQAQVAKEQNGNGNGSEATGAELGSRWNNLVPTWAERTDGQSLLPNFFSGANTQKTEADSVILGLSYAQRFKGFVATLLLSAVFFVLAFFVGLPVVVLRPHKFALCFTLGSLCFMASFAMLRGPSEHIAMLCRSERLPFTALYVVSMLGTLHACLVMRSYFLVAVFSVLQGLSLAWFFVAMVPGGSGGLKYVLGAIAKTAQYTIMPCIHGCGMCFKGLFR</sequence>
<dbReference type="PANTHER" id="PTHR23137">
    <property type="entry name" value="VESICLE TRANSPORT PROTEIN-RELATED"/>
    <property type="match status" value="1"/>
</dbReference>
<evidence type="ECO:0000256" key="1">
    <source>
        <dbReference type="ARBA" id="ARBA00004141"/>
    </source>
</evidence>
<comment type="caution">
    <text evidence="8">Lacks conserved residue(s) required for the propagation of feature annotation.</text>
</comment>
<evidence type="ECO:0000313" key="10">
    <source>
        <dbReference type="Proteomes" id="UP000664859"/>
    </source>
</evidence>
<keyword evidence="6 8" id="KW-0472">Membrane</keyword>
<comment type="subcellular location">
    <subcellularLocation>
        <location evidence="1 8">Membrane</location>
        <topology evidence="1 8">Multi-pass membrane protein</topology>
    </subcellularLocation>
</comment>
<dbReference type="InterPro" id="IPR011691">
    <property type="entry name" value="Vesicle_transpt_SFT2"/>
</dbReference>
<dbReference type="Pfam" id="PF04178">
    <property type="entry name" value="Got1"/>
    <property type="match status" value="1"/>
</dbReference>
<evidence type="ECO:0000256" key="6">
    <source>
        <dbReference type="ARBA" id="ARBA00023136"/>
    </source>
</evidence>
<gene>
    <name evidence="9" type="ORF">JKP88DRAFT_205607</name>
</gene>
<evidence type="ECO:0000256" key="2">
    <source>
        <dbReference type="ARBA" id="ARBA00022448"/>
    </source>
</evidence>
<name>A0A835Z9B9_9STRA</name>
<feature type="transmembrane region" description="Helical" evidence="8">
    <location>
        <begin position="93"/>
        <end position="115"/>
    </location>
</feature>
<dbReference type="GO" id="GO:0005737">
    <property type="term" value="C:cytoplasm"/>
    <property type="evidence" value="ECO:0007669"/>
    <property type="project" value="UniProtKB-ARBA"/>
</dbReference>
<keyword evidence="2 8" id="KW-0813">Transport</keyword>
<keyword evidence="10" id="KW-1185">Reference proteome</keyword>
<proteinExistence type="inferred from homology"/>